<dbReference type="Gene3D" id="2.40.40.10">
    <property type="entry name" value="RlpA-like domain"/>
    <property type="match status" value="1"/>
</dbReference>
<comment type="subcellular location">
    <subcellularLocation>
        <location evidence="1">Secreted</location>
    </subcellularLocation>
</comment>
<accession>A0A8D7A8J5</accession>
<evidence type="ECO:0000256" key="2">
    <source>
        <dbReference type="ARBA" id="ARBA00005592"/>
    </source>
</evidence>
<evidence type="ECO:0000313" key="5">
    <source>
        <dbReference type="EMBL" id="CAG1844133.1"/>
    </source>
</evidence>
<keyword evidence="4" id="KW-0732">Signal</keyword>
<dbReference type="EMBL" id="HG996469">
    <property type="protein sequence ID" value="CAG1844133.1"/>
    <property type="molecule type" value="Genomic_DNA"/>
</dbReference>
<evidence type="ECO:0000256" key="1">
    <source>
        <dbReference type="ARBA" id="ARBA00004613"/>
    </source>
</evidence>
<dbReference type="SUPFAM" id="SSF50685">
    <property type="entry name" value="Barwin-like endoglucanases"/>
    <property type="match status" value="1"/>
</dbReference>
<sequence length="300" mass="32985">MVRRRQPLQQEHQDQRQRQVCAGEGGRRVRLCLRLRSRPELPAVLQQRDRCVSGRADGFSKYYNSILEILCISRCISLIIPWNNRDKTNLCLSSLSVIRLQAFEELTVNEFDAMAIPPPSLLVLVLVAHVCLGSYLHFSYAQQCSPNGQITGVSGDCNTDNNADCCVNGQMYDTYSCSPTVTGETQAHMTINSFAEGGDGGGPSKCDGSYHSDNELVVALSTGWYDGGSRCSKNIKINANGQTMLAKVVDECDSLHGCDQEHAFQPPCAPNIVDASRAVWEALGIPESQIGDYDITWSDE</sequence>
<keyword evidence="3" id="KW-0964">Secreted</keyword>
<dbReference type="PANTHER" id="PTHR33191:SF58">
    <property type="entry name" value="RIPENING-RELATED PROTEIN 1"/>
    <property type="match status" value="1"/>
</dbReference>
<name>A0A8D7A8J5_MUSAM</name>
<dbReference type="PANTHER" id="PTHR33191">
    <property type="entry name" value="RIPENING-RELATED PROTEIN 2-RELATED"/>
    <property type="match status" value="1"/>
</dbReference>
<dbReference type="CDD" id="cd22270">
    <property type="entry name" value="DPBB_kiwellin-like"/>
    <property type="match status" value="1"/>
</dbReference>
<dbReference type="InterPro" id="IPR039271">
    <property type="entry name" value="Kiwellin-like"/>
</dbReference>
<dbReference type="Pfam" id="PF24300">
    <property type="entry name" value="KWL1"/>
    <property type="match status" value="1"/>
</dbReference>
<evidence type="ECO:0000256" key="4">
    <source>
        <dbReference type="ARBA" id="ARBA00022729"/>
    </source>
</evidence>
<proteinExistence type="inferred from homology"/>
<evidence type="ECO:0000256" key="3">
    <source>
        <dbReference type="ARBA" id="ARBA00022525"/>
    </source>
</evidence>
<dbReference type="AlphaFoldDB" id="A0A8D7A8J5"/>
<organism evidence="5">
    <name type="scientific">Musa acuminata subsp. malaccensis</name>
    <name type="common">Wild banana</name>
    <name type="synonym">Musa malaccensis</name>
    <dbReference type="NCBI Taxonomy" id="214687"/>
    <lineage>
        <taxon>Eukaryota</taxon>
        <taxon>Viridiplantae</taxon>
        <taxon>Streptophyta</taxon>
        <taxon>Embryophyta</taxon>
        <taxon>Tracheophyta</taxon>
        <taxon>Spermatophyta</taxon>
        <taxon>Magnoliopsida</taxon>
        <taxon>Liliopsida</taxon>
        <taxon>Zingiberales</taxon>
        <taxon>Musaceae</taxon>
        <taxon>Musa</taxon>
    </lineage>
</organism>
<protein>
    <submittedName>
        <fullName evidence="5">(wild Malaysian banana) hypothetical protein</fullName>
    </submittedName>
</protein>
<reference evidence="5" key="1">
    <citation type="submission" date="2021-03" db="EMBL/GenBank/DDBJ databases">
        <authorList>
            <consortium name="Genoscope - CEA"/>
            <person name="William W."/>
        </authorList>
    </citation>
    <scope>NUCLEOTIDE SEQUENCE</scope>
    <source>
        <strain evidence="5">Doubled-haploid Pahang</strain>
    </source>
</reference>
<comment type="similarity">
    <text evidence="2">Belongs to the kiwellin family.</text>
</comment>
<dbReference type="GO" id="GO:0005576">
    <property type="term" value="C:extracellular region"/>
    <property type="evidence" value="ECO:0007669"/>
    <property type="project" value="UniProtKB-SubCell"/>
</dbReference>
<gene>
    <name evidence="5" type="ORF">GSMUA_139280.1</name>
</gene>
<dbReference type="InterPro" id="IPR036908">
    <property type="entry name" value="RlpA-like_sf"/>
</dbReference>